<dbReference type="AlphaFoldDB" id="A0A506Y674"/>
<dbReference type="EMBL" id="VHQG01000002">
    <property type="protein sequence ID" value="TPW75889.1"/>
    <property type="molecule type" value="Genomic_DNA"/>
</dbReference>
<evidence type="ECO:0000313" key="3">
    <source>
        <dbReference type="Proteomes" id="UP000316252"/>
    </source>
</evidence>
<reference evidence="2 3" key="1">
    <citation type="submission" date="2019-06" db="EMBL/GenBank/DDBJ databases">
        <authorList>
            <person name="Li F."/>
        </authorList>
    </citation>
    <scope>NUCLEOTIDE SEQUENCE [LARGE SCALE GENOMIC DNA]</scope>
    <source>
        <strain evidence="2 3">10F1D-1</strain>
    </source>
</reference>
<organism evidence="2 3">
    <name type="scientific">Schumannella soli</name>
    <dbReference type="NCBI Taxonomy" id="2590779"/>
    <lineage>
        <taxon>Bacteria</taxon>
        <taxon>Bacillati</taxon>
        <taxon>Actinomycetota</taxon>
        <taxon>Actinomycetes</taxon>
        <taxon>Micrococcales</taxon>
        <taxon>Microbacteriaceae</taxon>
        <taxon>Schumannella</taxon>
    </lineage>
</organism>
<evidence type="ECO:0000313" key="2">
    <source>
        <dbReference type="EMBL" id="TPW75889.1"/>
    </source>
</evidence>
<keyword evidence="3" id="KW-1185">Reference proteome</keyword>
<protein>
    <submittedName>
        <fullName evidence="2">Uncharacterized protein</fullName>
    </submittedName>
</protein>
<evidence type="ECO:0000256" key="1">
    <source>
        <dbReference type="SAM" id="MobiDB-lite"/>
    </source>
</evidence>
<dbReference type="RefSeq" id="WP_141163247.1">
    <property type="nucleotide sequence ID" value="NZ_VHQG01000002.1"/>
</dbReference>
<accession>A0A506Y674</accession>
<proteinExistence type="predicted"/>
<name>A0A506Y674_9MICO</name>
<sequence>MTDTTNTDSKFNDDSGVQRCGHGACNEPAYSKGGRGPTEGAGPLCLSHYKVLWRESTGRPGSRARIEIGRVSLTPDADRIVSALAEEQGVPKWRALSELVVASQAGKR</sequence>
<dbReference type="Proteomes" id="UP000316252">
    <property type="component" value="Unassembled WGS sequence"/>
</dbReference>
<gene>
    <name evidence="2" type="ORF">FJ657_08560</name>
</gene>
<feature type="region of interest" description="Disordered" evidence="1">
    <location>
        <begin position="1"/>
        <end position="38"/>
    </location>
</feature>
<comment type="caution">
    <text evidence="2">The sequence shown here is derived from an EMBL/GenBank/DDBJ whole genome shotgun (WGS) entry which is preliminary data.</text>
</comment>